<evidence type="ECO:0000313" key="3">
    <source>
        <dbReference type="Proteomes" id="UP000713596"/>
    </source>
</evidence>
<protein>
    <submittedName>
        <fullName evidence="2">DUF2156 domain-containing protein</fullName>
    </submittedName>
</protein>
<dbReference type="Pfam" id="PF09924">
    <property type="entry name" value="LPG_synthase_C"/>
    <property type="match status" value="1"/>
</dbReference>
<gene>
    <name evidence="2" type="ORF">H9882_06370</name>
</gene>
<evidence type="ECO:0000313" key="2">
    <source>
        <dbReference type="EMBL" id="MBU3806498.1"/>
    </source>
</evidence>
<dbReference type="InterPro" id="IPR016732">
    <property type="entry name" value="UCP018688"/>
</dbReference>
<dbReference type="Proteomes" id="UP000713596">
    <property type="component" value="Unassembled WGS sequence"/>
</dbReference>
<dbReference type="SUPFAM" id="SSF55729">
    <property type="entry name" value="Acyl-CoA N-acyltransferases (Nat)"/>
    <property type="match status" value="2"/>
</dbReference>
<proteinExistence type="predicted"/>
<dbReference type="EMBL" id="JAHLFP010000055">
    <property type="protein sequence ID" value="MBU3806498.1"/>
    <property type="molecule type" value="Genomic_DNA"/>
</dbReference>
<feature type="domain" description="Phosphatidylglycerol lysyltransferase C-terminal" evidence="1">
    <location>
        <begin position="26"/>
        <end position="294"/>
    </location>
</feature>
<evidence type="ECO:0000259" key="1">
    <source>
        <dbReference type="Pfam" id="PF09924"/>
    </source>
</evidence>
<reference evidence="2" key="2">
    <citation type="submission" date="2021-04" db="EMBL/GenBank/DDBJ databases">
        <authorList>
            <person name="Gilroy R."/>
        </authorList>
    </citation>
    <scope>NUCLEOTIDE SEQUENCE</scope>
    <source>
        <strain evidence="2">B5_2728</strain>
    </source>
</reference>
<dbReference type="Gene3D" id="3.40.630.30">
    <property type="match status" value="1"/>
</dbReference>
<name>A0A948WUU3_9FIRM</name>
<dbReference type="InterPro" id="IPR016181">
    <property type="entry name" value="Acyl_CoA_acyltransferase"/>
</dbReference>
<dbReference type="InterPro" id="IPR024320">
    <property type="entry name" value="LPG_synthase_C"/>
</dbReference>
<comment type="caution">
    <text evidence="2">The sequence shown here is derived from an EMBL/GenBank/DDBJ whole genome shotgun (WGS) entry which is preliminary data.</text>
</comment>
<dbReference type="PIRSF" id="PIRSF018688">
    <property type="entry name" value="UCP018688"/>
    <property type="match status" value="1"/>
</dbReference>
<reference evidence="2" key="1">
    <citation type="journal article" date="2021" name="PeerJ">
        <title>Extensive microbial diversity within the chicken gut microbiome revealed by metagenomics and culture.</title>
        <authorList>
            <person name="Gilroy R."/>
            <person name="Ravi A."/>
            <person name="Getino M."/>
            <person name="Pursley I."/>
            <person name="Horton D.L."/>
            <person name="Alikhan N.F."/>
            <person name="Baker D."/>
            <person name="Gharbi K."/>
            <person name="Hall N."/>
            <person name="Watson M."/>
            <person name="Adriaenssens E.M."/>
            <person name="Foster-Nyarko E."/>
            <person name="Jarju S."/>
            <person name="Secka A."/>
            <person name="Antonio M."/>
            <person name="Oren A."/>
            <person name="Chaudhuri R.R."/>
            <person name="La Ragione R."/>
            <person name="Hildebrand F."/>
            <person name="Pallen M.J."/>
        </authorList>
    </citation>
    <scope>NUCLEOTIDE SEQUENCE</scope>
    <source>
        <strain evidence="2">B5_2728</strain>
    </source>
</reference>
<dbReference type="PANTHER" id="PTHR41373">
    <property type="entry name" value="DUF2156 DOMAIN-CONTAINING PROTEIN"/>
    <property type="match status" value="1"/>
</dbReference>
<dbReference type="PANTHER" id="PTHR41373:SF1">
    <property type="entry name" value="PHOSPHATIDYLGLYCEROL LYSYLTRANSFERASE C-TERMINAL DOMAIN-CONTAINING PROTEIN"/>
    <property type="match status" value="1"/>
</dbReference>
<sequence>MLNFKPIEPEDYQWLHPLLQESGYKTSPYSFVTLYMWSKVYNTQVAAVGENHAVARSEKDGIMMYLYPAGRGEEREALEAVIEDMRSHGKPSLLYSVSEDAKQRLEQWYPHLFELQAVRDDFEYIYDRQELADLPGKKFQKKRNHVSRFVRENPDWEFHPLTKESLPVVREFNNQWASLEDNRQDEEIQVEHQAIEMLFDHFDQLPLQGGYVTAGGRVVAFSFGSPINEEVFDTNVEKGLYEVNGSYNIINREMARQVCQNYRLINREDDVGSEGLRKAKLSYNPVLLETKYRAVFKG</sequence>
<organism evidence="2 3">
    <name type="scientific">Candidatus Allofournierella pullistercoris</name>
    <dbReference type="NCBI Taxonomy" id="2838597"/>
    <lineage>
        <taxon>Bacteria</taxon>
        <taxon>Bacillati</taxon>
        <taxon>Bacillota</taxon>
        <taxon>Clostridia</taxon>
        <taxon>Eubacteriales</taxon>
        <taxon>Oscillospiraceae</taxon>
        <taxon>Allofournierella</taxon>
    </lineage>
</organism>
<accession>A0A948WUU3</accession>
<dbReference type="AlphaFoldDB" id="A0A948WUU3"/>